<dbReference type="SUPFAM" id="SSF55781">
    <property type="entry name" value="GAF domain-like"/>
    <property type="match status" value="1"/>
</dbReference>
<dbReference type="InterPro" id="IPR036890">
    <property type="entry name" value="HATPase_C_sf"/>
</dbReference>
<dbReference type="Pfam" id="PF07228">
    <property type="entry name" value="SpoIIE"/>
    <property type="match status" value="1"/>
</dbReference>
<dbReference type="PANTHER" id="PTHR43156:SF2">
    <property type="entry name" value="STAGE II SPORULATION PROTEIN E"/>
    <property type="match status" value="1"/>
</dbReference>
<dbReference type="SUPFAM" id="SSF81606">
    <property type="entry name" value="PP2C-like"/>
    <property type="match status" value="1"/>
</dbReference>
<keyword evidence="2" id="KW-1003">Cell membrane</keyword>
<feature type="transmembrane region" description="Helical" evidence="13">
    <location>
        <begin position="36"/>
        <end position="57"/>
    </location>
</feature>
<keyword evidence="5 13" id="KW-0812">Transmembrane</keyword>
<dbReference type="SMART" id="SM00065">
    <property type="entry name" value="GAF"/>
    <property type="match status" value="1"/>
</dbReference>
<protein>
    <submittedName>
        <fullName evidence="15">SpoIIE family protein phosphatase</fullName>
    </submittedName>
</protein>
<dbReference type="Gene3D" id="3.30.450.20">
    <property type="entry name" value="PAS domain"/>
    <property type="match status" value="2"/>
</dbReference>
<keyword evidence="9" id="KW-0067">ATP-binding</keyword>
<name>A0ABW6IV12_STRWE</name>
<evidence type="ECO:0000256" key="12">
    <source>
        <dbReference type="ARBA" id="ARBA00023136"/>
    </source>
</evidence>
<dbReference type="InterPro" id="IPR036457">
    <property type="entry name" value="PPM-type-like_dom_sf"/>
</dbReference>
<dbReference type="InterPro" id="IPR029151">
    <property type="entry name" value="Sensor-like_sf"/>
</dbReference>
<evidence type="ECO:0000256" key="9">
    <source>
        <dbReference type="ARBA" id="ARBA00022840"/>
    </source>
</evidence>
<evidence type="ECO:0000256" key="8">
    <source>
        <dbReference type="ARBA" id="ARBA00022801"/>
    </source>
</evidence>
<dbReference type="SMART" id="SM00091">
    <property type="entry name" value="PAS"/>
    <property type="match status" value="1"/>
</dbReference>
<evidence type="ECO:0000256" key="3">
    <source>
        <dbReference type="ARBA" id="ARBA00022553"/>
    </source>
</evidence>
<dbReference type="SUPFAM" id="SSF103190">
    <property type="entry name" value="Sensory domain-like"/>
    <property type="match status" value="1"/>
</dbReference>
<dbReference type="PANTHER" id="PTHR43156">
    <property type="entry name" value="STAGE II SPORULATION PROTEIN E-RELATED"/>
    <property type="match status" value="1"/>
</dbReference>
<dbReference type="Proteomes" id="UP001600424">
    <property type="component" value="Unassembled WGS sequence"/>
</dbReference>
<keyword evidence="3" id="KW-0597">Phosphoprotein</keyword>
<keyword evidence="6" id="KW-0547">Nucleotide-binding</keyword>
<organism evidence="15 16">
    <name type="scientific">Streptomyces wedmorensis</name>
    <dbReference type="NCBI Taxonomy" id="43759"/>
    <lineage>
        <taxon>Bacteria</taxon>
        <taxon>Bacillati</taxon>
        <taxon>Actinomycetota</taxon>
        <taxon>Actinomycetes</taxon>
        <taxon>Kitasatosporales</taxon>
        <taxon>Streptomycetaceae</taxon>
        <taxon>Streptomyces</taxon>
    </lineage>
</organism>
<keyword evidence="16" id="KW-1185">Reference proteome</keyword>
<evidence type="ECO:0000256" key="2">
    <source>
        <dbReference type="ARBA" id="ARBA00022475"/>
    </source>
</evidence>
<evidence type="ECO:0000256" key="7">
    <source>
        <dbReference type="ARBA" id="ARBA00022777"/>
    </source>
</evidence>
<keyword evidence="12 13" id="KW-0472">Membrane</keyword>
<reference evidence="15 16" key="1">
    <citation type="submission" date="2024-09" db="EMBL/GenBank/DDBJ databases">
        <title>The Natural Products Discovery Center: Release of the First 8490 Sequenced Strains for Exploring Actinobacteria Biosynthetic Diversity.</title>
        <authorList>
            <person name="Kalkreuter E."/>
            <person name="Kautsar S.A."/>
            <person name="Yang D."/>
            <person name="Bader C.D."/>
            <person name="Teijaro C.N."/>
            <person name="Fluegel L."/>
            <person name="Davis C.M."/>
            <person name="Simpson J.R."/>
            <person name="Lauterbach L."/>
            <person name="Steele A.D."/>
            <person name="Gui C."/>
            <person name="Meng S."/>
            <person name="Li G."/>
            <person name="Viehrig K."/>
            <person name="Ye F."/>
            <person name="Su P."/>
            <person name="Kiefer A.F."/>
            <person name="Nichols A."/>
            <person name="Cepeda A.J."/>
            <person name="Yan W."/>
            <person name="Fan B."/>
            <person name="Jiang Y."/>
            <person name="Adhikari A."/>
            <person name="Zheng C.-J."/>
            <person name="Schuster L."/>
            <person name="Cowan T.M."/>
            <person name="Smanski M.J."/>
            <person name="Chevrette M.G."/>
            <person name="De Carvalho L.P.S."/>
            <person name="Shen B."/>
        </authorList>
    </citation>
    <scope>NUCLEOTIDE SEQUENCE [LARGE SCALE GENOMIC DNA]</scope>
    <source>
        <strain evidence="15 16">NPDC056472</strain>
    </source>
</reference>
<dbReference type="InterPro" id="IPR003594">
    <property type="entry name" value="HATPase_dom"/>
</dbReference>
<dbReference type="PROSITE" id="PS51746">
    <property type="entry name" value="PPM_2"/>
    <property type="match status" value="1"/>
</dbReference>
<keyword evidence="11" id="KW-0902">Two-component regulatory system</keyword>
<keyword evidence="10 13" id="KW-1133">Transmembrane helix</keyword>
<evidence type="ECO:0000256" key="6">
    <source>
        <dbReference type="ARBA" id="ARBA00022741"/>
    </source>
</evidence>
<evidence type="ECO:0000313" key="15">
    <source>
        <dbReference type="EMBL" id="MFE5981482.1"/>
    </source>
</evidence>
<dbReference type="Pfam" id="PF01590">
    <property type="entry name" value="GAF"/>
    <property type="match status" value="1"/>
</dbReference>
<dbReference type="Pfam" id="PF13581">
    <property type="entry name" value="HATPase_c_2"/>
    <property type="match status" value="1"/>
</dbReference>
<dbReference type="EMBL" id="JBHTRV010000011">
    <property type="protein sequence ID" value="MFE5981482.1"/>
    <property type="molecule type" value="Genomic_DNA"/>
</dbReference>
<dbReference type="InterPro" id="IPR029016">
    <property type="entry name" value="GAF-like_dom_sf"/>
</dbReference>
<dbReference type="Gene3D" id="3.30.450.40">
    <property type="match status" value="1"/>
</dbReference>
<dbReference type="InterPro" id="IPR003018">
    <property type="entry name" value="GAF"/>
</dbReference>
<gene>
    <name evidence="15" type="ORF">ACFQ63_17460</name>
</gene>
<evidence type="ECO:0000256" key="1">
    <source>
        <dbReference type="ARBA" id="ARBA00004651"/>
    </source>
</evidence>
<dbReference type="SMART" id="SM00331">
    <property type="entry name" value="PP2C_SIG"/>
    <property type="match status" value="1"/>
</dbReference>
<accession>A0ABW6IV12</accession>
<evidence type="ECO:0000256" key="5">
    <source>
        <dbReference type="ARBA" id="ARBA00022692"/>
    </source>
</evidence>
<feature type="domain" description="PPM-type phosphatase" evidence="14">
    <location>
        <begin position="553"/>
        <end position="771"/>
    </location>
</feature>
<keyword evidence="4" id="KW-0808">Transferase</keyword>
<sequence length="922" mass="98352">MSGETGHKTRDPLGGPAKGARRFGSWLTTRSVARQVFLLQLVLVVLLVAAAVVAIVVQAQRDTMTDARHRTIAAAQSFAHAPGLVKALESDFPTVELQPLAEGARQAAGIDALIVYELDGITLTHSDPTQLGKHVIGPYAEAAAGRPFTRTFQGALGLSVVSAAPVRDAQGDVVAIVSAAVTVEKVRDSVDQQLPVFLGSAAAALALVALGTGLVSQRLRRQTHGLGPAEMTRMYDHHDAVLHAVREGVLITGRDNRLLLANDEARRLLDLPPDAEGRPVSDLGLDASLATLLASDRIATDEVHLAADRLLALNKRVTLPPGGQRGSVVTLRDTTELRSLSGRAEVARERLTLLYDAGVRIGTTLDVVRTAEELAEVATSGFADVVTVELLDPVLRGDEPAGASTELRRTAIAGLTEDHPLYPSGDLIRFVPGTPVDTSVTEGRSVVVTDLASSAGWRAQDEERARRILHYGIHSLAVVPLRARGVVLGVANFWRSGASTPFSDEDLSFAEELTTRAAVSIDNARRYTREHTMAVTLQRSLMPRSLPDEPTLDVASRYLPAESGVGGDWFDVIPLPGARVALVVGDVVGHGLHAAATMGRLRIAVHNFSALDLSPDELIWRLDELVALLDVQEESAEDWGETITGATCLCVVYDSVSGEVAVATAGHLPPAVIRPDGGVEFLESPVSPPLGLGAGMPVETTRTTLPEGSRLVLYTDGLLEDRTRDPDESLDALREALTGPDHTPEETCASVIDTMLPTGSGDDVALLVARVRRMAPDQVAEWDVPRDPAAVSPVRNACARKLAEWGLEDIGFGTELILSELITNAVRYGLEPIRVRLLHGTSLVCEVSDGSSTAPYIRRASDTDEGGRGLFLVAQYAEKWGTRYSPRGKTIWASQAIGPDAGPDLDALGEDDILSQWDDVEL</sequence>
<keyword evidence="7" id="KW-0418">Kinase</keyword>
<evidence type="ECO:0000256" key="13">
    <source>
        <dbReference type="SAM" id="Phobius"/>
    </source>
</evidence>
<feature type="transmembrane region" description="Helical" evidence="13">
    <location>
        <begin position="194"/>
        <end position="215"/>
    </location>
</feature>
<dbReference type="InterPro" id="IPR001932">
    <property type="entry name" value="PPM-type_phosphatase-like_dom"/>
</dbReference>
<dbReference type="Gene3D" id="3.30.565.10">
    <property type="entry name" value="Histidine kinase-like ATPase, C-terminal domain"/>
    <property type="match status" value="1"/>
</dbReference>
<evidence type="ECO:0000313" key="16">
    <source>
        <dbReference type="Proteomes" id="UP001600424"/>
    </source>
</evidence>
<comment type="caution">
    <text evidence="15">The sequence shown here is derived from an EMBL/GenBank/DDBJ whole genome shotgun (WGS) entry which is preliminary data.</text>
</comment>
<evidence type="ECO:0000256" key="4">
    <source>
        <dbReference type="ARBA" id="ARBA00022679"/>
    </source>
</evidence>
<proteinExistence type="predicted"/>
<dbReference type="CDD" id="cd16936">
    <property type="entry name" value="HATPase_RsbW-like"/>
    <property type="match status" value="1"/>
</dbReference>
<keyword evidence="8" id="KW-0378">Hydrolase</keyword>
<dbReference type="InterPro" id="IPR000014">
    <property type="entry name" value="PAS"/>
</dbReference>
<evidence type="ECO:0000256" key="10">
    <source>
        <dbReference type="ARBA" id="ARBA00022989"/>
    </source>
</evidence>
<dbReference type="Gene3D" id="3.60.40.10">
    <property type="entry name" value="PPM-type phosphatase domain"/>
    <property type="match status" value="1"/>
</dbReference>
<evidence type="ECO:0000259" key="14">
    <source>
        <dbReference type="PROSITE" id="PS51746"/>
    </source>
</evidence>
<dbReference type="SUPFAM" id="SSF55785">
    <property type="entry name" value="PYP-like sensor domain (PAS domain)"/>
    <property type="match status" value="1"/>
</dbReference>
<comment type="subcellular location">
    <subcellularLocation>
        <location evidence="1">Cell membrane</location>
        <topology evidence="1">Multi-pass membrane protein</topology>
    </subcellularLocation>
</comment>
<dbReference type="InterPro" id="IPR052016">
    <property type="entry name" value="Bact_Sigma-Reg"/>
</dbReference>
<dbReference type="InterPro" id="IPR033463">
    <property type="entry name" value="sCache_3"/>
</dbReference>
<dbReference type="RefSeq" id="WP_386251046.1">
    <property type="nucleotide sequence ID" value="NZ_JBHTRV010000011.1"/>
</dbReference>
<evidence type="ECO:0000256" key="11">
    <source>
        <dbReference type="ARBA" id="ARBA00023012"/>
    </source>
</evidence>
<dbReference type="Pfam" id="PF17203">
    <property type="entry name" value="sCache_3_2"/>
    <property type="match status" value="1"/>
</dbReference>
<dbReference type="InterPro" id="IPR035965">
    <property type="entry name" value="PAS-like_dom_sf"/>
</dbReference>